<feature type="domain" description="PIN like" evidence="2">
    <location>
        <begin position="43"/>
        <end position="264"/>
    </location>
</feature>
<evidence type="ECO:0000313" key="3">
    <source>
        <dbReference type="EMBL" id="PKV76677.1"/>
    </source>
</evidence>
<dbReference type="OrthoDB" id="9182727at2"/>
<evidence type="ECO:0000313" key="4">
    <source>
        <dbReference type="Proteomes" id="UP000233766"/>
    </source>
</evidence>
<dbReference type="Proteomes" id="UP000233766">
    <property type="component" value="Unassembled WGS sequence"/>
</dbReference>
<evidence type="ECO:0000259" key="2">
    <source>
        <dbReference type="Pfam" id="PF18476"/>
    </source>
</evidence>
<dbReference type="EMBL" id="PJMW01000003">
    <property type="protein sequence ID" value="PKV76677.1"/>
    <property type="molecule type" value="Genomic_DNA"/>
</dbReference>
<feature type="region of interest" description="Disordered" evidence="1">
    <location>
        <begin position="432"/>
        <end position="505"/>
    </location>
</feature>
<comment type="caution">
    <text evidence="3">The sequence shown here is derived from an EMBL/GenBank/DDBJ whole genome shotgun (WGS) entry which is preliminary data.</text>
</comment>
<dbReference type="RefSeq" id="WP_101468855.1">
    <property type="nucleotide sequence ID" value="NZ_PJMW01000003.1"/>
</dbReference>
<reference evidence="3 4" key="1">
    <citation type="submission" date="2017-12" db="EMBL/GenBank/DDBJ databases">
        <title>Sequencing the genomes of 1000 Actinobacteria strains.</title>
        <authorList>
            <person name="Klenk H.-P."/>
        </authorList>
    </citation>
    <scope>NUCLEOTIDE SEQUENCE [LARGE SCALE GENOMIC DNA]</scope>
    <source>
        <strain evidence="3 4">DSM 44489</strain>
    </source>
</reference>
<sequence length="505" mass="54726">MPTAPHAEKQSNEPDGSSSFRTEFAGYYPPTGDELRRFVVEGLVVLDTNAVLDLYRFTDTTREEYFDALKLLGERLWIPNRVGEEFHDNRTTVIRERQDIRDAISVQLAEPIEVLVSAIAAHAQRHGLDGPAAADSVHKGVLAALEPVIRDIEGTTGAVNLDPDAHPDSDPILTKISVLFHGKTGAALDEKQSSAAQNTHKLRMAGHIPPGYRDGKKAERSIGDYLVWRQTLTEAADRKLPVLIVTNEKKEDWVFRDGRYTMPRVELVREMKRTAGCEFHLVDVPTFLAMARKYLAAEVSEAAVDEASRVSDVAASESEREIASTRTAVGSQAFAGFNTSSIMQEAFAGLDPSAGLREALAGVDTTLWARHALADVDTTAGLRETLAGFDTTAGLRETLAGFDTTAGLRETLAGFDTTAAIRNMMAQIAPGSDHAIRSTAQESSTRKGALAEPATKRAASKSSGTRQARAEAAESSTKKAASTEPTTKRAAKKPATKRKRTEKND</sequence>
<protein>
    <recommendedName>
        <fullName evidence="2">PIN like domain-containing protein</fullName>
    </recommendedName>
</protein>
<feature type="compositionally biased region" description="Low complexity" evidence="1">
    <location>
        <begin position="473"/>
        <end position="485"/>
    </location>
</feature>
<proteinExistence type="predicted"/>
<dbReference type="InterPro" id="IPR041578">
    <property type="entry name" value="PIN_8"/>
</dbReference>
<feature type="region of interest" description="Disordered" evidence="1">
    <location>
        <begin position="1"/>
        <end position="24"/>
    </location>
</feature>
<evidence type="ECO:0000256" key="1">
    <source>
        <dbReference type="SAM" id="MobiDB-lite"/>
    </source>
</evidence>
<dbReference type="AlphaFoldDB" id="A0A2N3V4X2"/>
<accession>A0A2N3V4X2</accession>
<keyword evidence="4" id="KW-1185">Reference proteome</keyword>
<dbReference type="Pfam" id="PF18476">
    <property type="entry name" value="PIN_8"/>
    <property type="match status" value="1"/>
</dbReference>
<gene>
    <name evidence="3" type="ORF">ATK86_7076</name>
</gene>
<feature type="compositionally biased region" description="Basic residues" evidence="1">
    <location>
        <begin position="489"/>
        <end position="505"/>
    </location>
</feature>
<feature type="compositionally biased region" description="Basic and acidic residues" evidence="1">
    <location>
        <begin position="1"/>
        <end position="12"/>
    </location>
</feature>
<organism evidence="3 4">
    <name type="scientific">Nocardia fluminea</name>
    <dbReference type="NCBI Taxonomy" id="134984"/>
    <lineage>
        <taxon>Bacteria</taxon>
        <taxon>Bacillati</taxon>
        <taxon>Actinomycetota</taxon>
        <taxon>Actinomycetes</taxon>
        <taxon>Mycobacteriales</taxon>
        <taxon>Nocardiaceae</taxon>
        <taxon>Nocardia</taxon>
    </lineage>
</organism>
<name>A0A2N3V4X2_9NOCA</name>